<protein>
    <submittedName>
        <fullName evidence="4">Peptidase</fullName>
    </submittedName>
</protein>
<dbReference type="EMBL" id="BNAH01000011">
    <property type="protein sequence ID" value="GHE95537.1"/>
    <property type="molecule type" value="Genomic_DNA"/>
</dbReference>
<keyword evidence="2" id="KW-0732">Signal</keyword>
<dbReference type="RefSeq" id="WP_189378716.1">
    <property type="nucleotide sequence ID" value="NZ_BNAH01000011.1"/>
</dbReference>
<dbReference type="PANTHER" id="PTHR42776">
    <property type="entry name" value="SERINE PEPTIDASE S9 FAMILY MEMBER"/>
    <property type="match status" value="1"/>
</dbReference>
<dbReference type="SUPFAM" id="SSF53474">
    <property type="entry name" value="alpha/beta-Hydrolases"/>
    <property type="match status" value="1"/>
</dbReference>
<accession>A0ABQ3IVZ5</accession>
<keyword evidence="1" id="KW-0378">Hydrolase</keyword>
<keyword evidence="5" id="KW-1185">Reference proteome</keyword>
<dbReference type="InterPro" id="IPR001375">
    <property type="entry name" value="Peptidase_S9_cat"/>
</dbReference>
<comment type="caution">
    <text evidence="4">The sequence shown here is derived from an EMBL/GenBank/DDBJ whole genome shotgun (WGS) entry which is preliminary data.</text>
</comment>
<dbReference type="Proteomes" id="UP000626370">
    <property type="component" value="Unassembled WGS sequence"/>
</dbReference>
<gene>
    <name evidence="4" type="ORF">GCM10011501_26290</name>
</gene>
<proteinExistence type="predicted"/>
<evidence type="ECO:0000256" key="1">
    <source>
        <dbReference type="ARBA" id="ARBA00022801"/>
    </source>
</evidence>
<evidence type="ECO:0000259" key="3">
    <source>
        <dbReference type="Pfam" id="PF00326"/>
    </source>
</evidence>
<dbReference type="InterPro" id="IPR029058">
    <property type="entry name" value="AB_hydrolase_fold"/>
</dbReference>
<sequence length="335" mass="38031">MNKYLLICTLVFSSFATQASNLINDESIKDQKNCFNHIFKDYATWRGFIKEKRQKRIKSEEKLLKGMAAFDSMFGEEKFNQYKNNLSCITFKYNVDDLEVSGYVIKPKSNKKKLPVLIYNRGGNGSYGSVVFGSMMHNLFPIANEGFVIIGSQYRLSRTKGVLLDEFGGKDVNDVIALLDYIPKIKGADEKRIGMYGFSRGGMQTHLVLKETSKIKAIATIAGATDLLKELDFRPAMEKVYTKRITDYGKNKVAELEKRSVLNWVSELSPNIPILLLHGEDDKKVSVNNSIELASALAKNSIPHKLVIYPKDDHGLIKNKEKANEELVSWFREYL</sequence>
<evidence type="ECO:0000313" key="5">
    <source>
        <dbReference type="Proteomes" id="UP000626370"/>
    </source>
</evidence>
<organism evidence="4 5">
    <name type="scientific">Thalassotalea profundi</name>
    <dbReference type="NCBI Taxonomy" id="2036687"/>
    <lineage>
        <taxon>Bacteria</taxon>
        <taxon>Pseudomonadati</taxon>
        <taxon>Pseudomonadota</taxon>
        <taxon>Gammaproteobacteria</taxon>
        <taxon>Alteromonadales</taxon>
        <taxon>Colwelliaceae</taxon>
        <taxon>Thalassotalea</taxon>
    </lineage>
</organism>
<evidence type="ECO:0000313" key="4">
    <source>
        <dbReference type="EMBL" id="GHE95537.1"/>
    </source>
</evidence>
<dbReference type="PANTHER" id="PTHR42776:SF27">
    <property type="entry name" value="DIPEPTIDYL PEPTIDASE FAMILY MEMBER 6"/>
    <property type="match status" value="1"/>
</dbReference>
<feature type="domain" description="Peptidase S9 prolyl oligopeptidase catalytic" evidence="3">
    <location>
        <begin position="135"/>
        <end position="335"/>
    </location>
</feature>
<dbReference type="Pfam" id="PF00326">
    <property type="entry name" value="Peptidase_S9"/>
    <property type="match status" value="1"/>
</dbReference>
<evidence type="ECO:0000256" key="2">
    <source>
        <dbReference type="SAM" id="SignalP"/>
    </source>
</evidence>
<feature type="chain" id="PRO_5045672134" evidence="2">
    <location>
        <begin position="20"/>
        <end position="335"/>
    </location>
</feature>
<name>A0ABQ3IVZ5_9GAMM</name>
<reference evidence="5" key="1">
    <citation type="journal article" date="2019" name="Int. J. Syst. Evol. Microbiol.">
        <title>The Global Catalogue of Microorganisms (GCM) 10K type strain sequencing project: providing services to taxonomists for standard genome sequencing and annotation.</title>
        <authorList>
            <consortium name="The Broad Institute Genomics Platform"/>
            <consortium name="The Broad Institute Genome Sequencing Center for Infectious Disease"/>
            <person name="Wu L."/>
            <person name="Ma J."/>
        </authorList>
    </citation>
    <scope>NUCLEOTIDE SEQUENCE [LARGE SCALE GENOMIC DNA]</scope>
    <source>
        <strain evidence="5">CGMCC 1.15922</strain>
    </source>
</reference>
<feature type="signal peptide" evidence="2">
    <location>
        <begin position="1"/>
        <end position="19"/>
    </location>
</feature>
<dbReference type="Gene3D" id="3.40.50.1820">
    <property type="entry name" value="alpha/beta hydrolase"/>
    <property type="match status" value="1"/>
</dbReference>